<dbReference type="InterPro" id="IPR017437">
    <property type="entry name" value="ATP-NAD_kinase_PpnK-typ_C"/>
</dbReference>
<evidence type="ECO:0000313" key="7">
    <source>
        <dbReference type="EMBL" id="KAL2844732.1"/>
    </source>
</evidence>
<keyword evidence="2" id="KW-0808">Transferase</keyword>
<feature type="region of interest" description="Disordered" evidence="6">
    <location>
        <begin position="143"/>
        <end position="186"/>
    </location>
</feature>
<dbReference type="Proteomes" id="UP001610446">
    <property type="component" value="Unassembled WGS sequence"/>
</dbReference>
<dbReference type="InterPro" id="IPR016064">
    <property type="entry name" value="NAD/diacylglycerol_kinase_sf"/>
</dbReference>
<dbReference type="PANTHER" id="PTHR20275:SF0">
    <property type="entry name" value="NAD KINASE"/>
    <property type="match status" value="1"/>
</dbReference>
<evidence type="ECO:0000256" key="3">
    <source>
        <dbReference type="ARBA" id="ARBA00022777"/>
    </source>
</evidence>
<feature type="region of interest" description="Disordered" evidence="6">
    <location>
        <begin position="61"/>
        <end position="114"/>
    </location>
</feature>
<feature type="compositionally biased region" description="Low complexity" evidence="6">
    <location>
        <begin position="17"/>
        <end position="33"/>
    </location>
</feature>
<feature type="compositionally biased region" description="Polar residues" evidence="6">
    <location>
        <begin position="99"/>
        <end position="114"/>
    </location>
</feature>
<keyword evidence="3" id="KW-0418">Kinase</keyword>
<dbReference type="Gene3D" id="2.60.200.30">
    <property type="entry name" value="Probable inorganic polyphosphate/atp-NAD kinase, domain 2"/>
    <property type="match status" value="1"/>
</dbReference>
<dbReference type="InterPro" id="IPR002504">
    <property type="entry name" value="NADK"/>
</dbReference>
<sequence length="651" mass="71311">MAFPAPRHDYINSQHVSEPPCSQSPSSDSAAPPLSDPSPAPSTSSKTVGASLLRDYAFHIDPSQTPNEVDARVVSQPSYTKPAAAARNPPLPAREDQAAPSTSSTSFLPFRTTPSLGRHNRNVLSCDLIPRQTIMKALASRPSLSSSISSPNVPLAASVGLQNTPSSPSPPEEAEKRPNTSSSQKLSAALSNLQLGGYNDRTSSTARLVMQSPCFFHKRFDDAVNLQKVLEEIGDDEWLSHSRLLQTATGVREVSKQLQRRPIKRAVRNVMIVTKARDNSLVHLTRELTEWLLSTPRYGSDLGVNVYVDAKLRHSKRFDAQGLVQKNPAFENKLRYWTPDLCWTSPEKFDLVLTLGGDGTVLFTSWLFQRIVPPVLCFSLGSLGFLTNFEFENYKSHLNAVMGDVGMRVNLRMRFTCTVFRKDRSKGAQADSVEEGEQFEVLNELVIDRGPSPYVSNLELYADNDLLTVVQADGCIFSTPTGSTAYSLSAGGSLIHPSIPGILLTPICPHTLSFRPMVLSDSLLLRIAVPVGSRSTAYCSFDGKGRVELSQGDYVTVEASQYPFPTVVSNNGEWFQSIQRALRWNTRGAVQKSWHSGDGPMDPADDDNEDEEWDIDTDAGYNGTDSGFGPSEDGDTGSNSPMKRQMSLLSM</sequence>
<feature type="region of interest" description="Disordered" evidence="6">
    <location>
        <begin position="1"/>
        <end position="48"/>
    </location>
</feature>
<dbReference type="EMBL" id="JBFXLU010000078">
    <property type="protein sequence ID" value="KAL2844732.1"/>
    <property type="molecule type" value="Genomic_DNA"/>
</dbReference>
<comment type="similarity">
    <text evidence="1">Belongs to the NAD kinase family.</text>
</comment>
<dbReference type="InterPro" id="IPR017438">
    <property type="entry name" value="ATP-NAD_kinase_N"/>
</dbReference>
<evidence type="ECO:0000256" key="5">
    <source>
        <dbReference type="ARBA" id="ARBA00023027"/>
    </source>
</evidence>
<organism evidence="7 8">
    <name type="scientific">Aspergillus pseudoustus</name>
    <dbReference type="NCBI Taxonomy" id="1810923"/>
    <lineage>
        <taxon>Eukaryota</taxon>
        <taxon>Fungi</taxon>
        <taxon>Dikarya</taxon>
        <taxon>Ascomycota</taxon>
        <taxon>Pezizomycotina</taxon>
        <taxon>Eurotiomycetes</taxon>
        <taxon>Eurotiomycetidae</taxon>
        <taxon>Eurotiales</taxon>
        <taxon>Aspergillaceae</taxon>
        <taxon>Aspergillus</taxon>
        <taxon>Aspergillus subgen. Nidulantes</taxon>
    </lineage>
</organism>
<evidence type="ECO:0000256" key="6">
    <source>
        <dbReference type="SAM" id="MobiDB-lite"/>
    </source>
</evidence>
<keyword evidence="8" id="KW-1185">Reference proteome</keyword>
<comment type="caution">
    <text evidence="7">The sequence shown here is derived from an EMBL/GenBank/DDBJ whole genome shotgun (WGS) entry which is preliminary data.</text>
</comment>
<dbReference type="SUPFAM" id="SSF111331">
    <property type="entry name" value="NAD kinase/diacylglycerol kinase-like"/>
    <property type="match status" value="1"/>
</dbReference>
<feature type="region of interest" description="Disordered" evidence="6">
    <location>
        <begin position="591"/>
        <end position="651"/>
    </location>
</feature>
<feature type="compositionally biased region" description="Basic and acidic residues" evidence="6">
    <location>
        <begin position="1"/>
        <end position="10"/>
    </location>
</feature>
<feature type="compositionally biased region" description="Acidic residues" evidence="6">
    <location>
        <begin position="603"/>
        <end position="617"/>
    </location>
</feature>
<dbReference type="Pfam" id="PF01513">
    <property type="entry name" value="NAD_kinase"/>
    <property type="match status" value="1"/>
</dbReference>
<feature type="compositionally biased region" description="Low complexity" evidence="6">
    <location>
        <begin position="143"/>
        <end position="156"/>
    </location>
</feature>
<dbReference type="Gene3D" id="3.40.50.10330">
    <property type="entry name" value="Probable inorganic polyphosphate/atp-NAD kinase, domain 1"/>
    <property type="match status" value="1"/>
</dbReference>
<proteinExistence type="inferred from homology"/>
<evidence type="ECO:0000256" key="2">
    <source>
        <dbReference type="ARBA" id="ARBA00022679"/>
    </source>
</evidence>
<dbReference type="PANTHER" id="PTHR20275">
    <property type="entry name" value="NAD KINASE"/>
    <property type="match status" value="1"/>
</dbReference>
<name>A0ABR4JXF3_9EURO</name>
<gene>
    <name evidence="7" type="ORF">BJY01DRAFT_214714</name>
</gene>
<reference evidence="7 8" key="1">
    <citation type="submission" date="2024-07" db="EMBL/GenBank/DDBJ databases">
        <title>Section-level genome sequencing and comparative genomics of Aspergillus sections Usti and Cavernicolus.</title>
        <authorList>
            <consortium name="Lawrence Berkeley National Laboratory"/>
            <person name="Nybo J.L."/>
            <person name="Vesth T.C."/>
            <person name="Theobald S."/>
            <person name="Frisvad J.C."/>
            <person name="Larsen T.O."/>
            <person name="Kjaerboelling I."/>
            <person name="Rothschild-Mancinelli K."/>
            <person name="Lyhne E.K."/>
            <person name="Kogle M.E."/>
            <person name="Barry K."/>
            <person name="Clum A."/>
            <person name="Na H."/>
            <person name="Ledsgaard L."/>
            <person name="Lin J."/>
            <person name="Lipzen A."/>
            <person name="Kuo A."/>
            <person name="Riley R."/>
            <person name="Mondo S."/>
            <person name="Labutti K."/>
            <person name="Haridas S."/>
            <person name="Pangalinan J."/>
            <person name="Salamov A.A."/>
            <person name="Simmons B.A."/>
            <person name="Magnuson J.K."/>
            <person name="Chen J."/>
            <person name="Drula E."/>
            <person name="Henrissat B."/>
            <person name="Wiebenga A."/>
            <person name="Lubbers R.J."/>
            <person name="Gomes A.C."/>
            <person name="Makela M.R."/>
            <person name="Stajich J."/>
            <person name="Grigoriev I.V."/>
            <person name="Mortensen U.H."/>
            <person name="De Vries R.P."/>
            <person name="Baker S.E."/>
            <person name="Andersen M.R."/>
        </authorList>
    </citation>
    <scope>NUCLEOTIDE SEQUENCE [LARGE SCALE GENOMIC DNA]</scope>
    <source>
        <strain evidence="7 8">CBS 123904</strain>
    </source>
</reference>
<keyword evidence="5" id="KW-0520">NAD</keyword>
<accession>A0ABR4JXF3</accession>
<dbReference type="Pfam" id="PF20143">
    <property type="entry name" value="NAD_kinase_C"/>
    <property type="match status" value="1"/>
</dbReference>
<evidence type="ECO:0000313" key="8">
    <source>
        <dbReference type="Proteomes" id="UP001610446"/>
    </source>
</evidence>
<protein>
    <submittedName>
        <fullName evidence="7">ATP-NAD kinase-like domain-containing protein</fullName>
    </submittedName>
</protein>
<keyword evidence="4" id="KW-0521">NADP</keyword>
<evidence type="ECO:0000256" key="1">
    <source>
        <dbReference type="ARBA" id="ARBA00010995"/>
    </source>
</evidence>
<feature type="compositionally biased region" description="Polar residues" evidence="6">
    <location>
        <begin position="636"/>
        <end position="651"/>
    </location>
</feature>
<dbReference type="HAMAP" id="MF_00361">
    <property type="entry name" value="NAD_kinase"/>
    <property type="match status" value="1"/>
</dbReference>
<evidence type="ECO:0000256" key="4">
    <source>
        <dbReference type="ARBA" id="ARBA00022857"/>
    </source>
</evidence>